<comment type="caution">
    <text evidence="1">The sequence shown here is derived from an EMBL/GenBank/DDBJ whole genome shotgun (WGS) entry which is preliminary data.</text>
</comment>
<keyword evidence="2" id="KW-1185">Reference proteome</keyword>
<reference evidence="2" key="1">
    <citation type="journal article" date="2023" name="G3 (Bethesda)">
        <title>Genome assembly and association tests identify interacting loci associated with vigor, precocity, and sex in interspecific pistachio rootstocks.</title>
        <authorList>
            <person name="Palmer W."/>
            <person name="Jacygrad E."/>
            <person name="Sagayaradj S."/>
            <person name="Cavanaugh K."/>
            <person name="Han R."/>
            <person name="Bertier L."/>
            <person name="Beede B."/>
            <person name="Kafkas S."/>
            <person name="Golino D."/>
            <person name="Preece J."/>
            <person name="Michelmore R."/>
        </authorList>
    </citation>
    <scope>NUCLEOTIDE SEQUENCE [LARGE SCALE GENOMIC DNA]</scope>
</reference>
<dbReference type="Proteomes" id="UP001163603">
    <property type="component" value="Chromosome 10"/>
</dbReference>
<gene>
    <name evidence="1" type="ORF">Pint_07458</name>
</gene>
<sequence length="45" mass="5425">MYQREFGVAKMFFMITYVFLDVRNLCIFLEMRSLSLIQRLDNASL</sequence>
<organism evidence="1 2">
    <name type="scientific">Pistacia integerrima</name>
    <dbReference type="NCBI Taxonomy" id="434235"/>
    <lineage>
        <taxon>Eukaryota</taxon>
        <taxon>Viridiplantae</taxon>
        <taxon>Streptophyta</taxon>
        <taxon>Embryophyta</taxon>
        <taxon>Tracheophyta</taxon>
        <taxon>Spermatophyta</taxon>
        <taxon>Magnoliopsida</taxon>
        <taxon>eudicotyledons</taxon>
        <taxon>Gunneridae</taxon>
        <taxon>Pentapetalae</taxon>
        <taxon>rosids</taxon>
        <taxon>malvids</taxon>
        <taxon>Sapindales</taxon>
        <taxon>Anacardiaceae</taxon>
        <taxon>Pistacia</taxon>
    </lineage>
</organism>
<evidence type="ECO:0000313" key="2">
    <source>
        <dbReference type="Proteomes" id="UP001163603"/>
    </source>
</evidence>
<name>A0ACC0XX34_9ROSI</name>
<proteinExistence type="predicted"/>
<dbReference type="EMBL" id="CM047745">
    <property type="protein sequence ID" value="KAJ0025849.1"/>
    <property type="molecule type" value="Genomic_DNA"/>
</dbReference>
<protein>
    <submittedName>
        <fullName evidence="1">Uncharacterized protein</fullName>
    </submittedName>
</protein>
<evidence type="ECO:0000313" key="1">
    <source>
        <dbReference type="EMBL" id="KAJ0025849.1"/>
    </source>
</evidence>
<accession>A0ACC0XX34</accession>